<keyword evidence="3 7" id="KW-0540">Nuclease</keyword>
<dbReference type="HAMAP" id="MF_00227">
    <property type="entry name" value="RNase_P"/>
    <property type="match status" value="1"/>
</dbReference>
<dbReference type="GO" id="GO:0004526">
    <property type="term" value="F:ribonuclease P activity"/>
    <property type="evidence" value="ECO:0007669"/>
    <property type="project" value="UniProtKB-EC"/>
</dbReference>
<keyword evidence="6 7" id="KW-0694">RNA-binding</keyword>
<proteinExistence type="inferred from homology"/>
<evidence type="ECO:0000256" key="8">
    <source>
        <dbReference type="NCBIfam" id="TIGR00188"/>
    </source>
</evidence>
<evidence type="ECO:0000256" key="6">
    <source>
        <dbReference type="ARBA" id="ARBA00022884"/>
    </source>
</evidence>
<keyword evidence="4 7" id="KW-0255">Endonuclease</keyword>
<protein>
    <recommendedName>
        <fullName evidence="7 8">Ribonuclease P protein component</fullName>
        <shortName evidence="7">RNase P protein</shortName>
        <shortName evidence="7">RNaseP protein</shortName>
        <ecNumber evidence="7 8">3.1.26.5</ecNumber>
    </recommendedName>
    <alternativeName>
        <fullName evidence="7">Protein C5</fullName>
    </alternativeName>
</protein>
<dbReference type="PROSITE" id="PS00648">
    <property type="entry name" value="RIBONUCLEASE_P"/>
    <property type="match status" value="1"/>
</dbReference>
<dbReference type="Proteomes" id="UP000664835">
    <property type="component" value="Unassembled WGS sequence"/>
</dbReference>
<keyword evidence="5 7" id="KW-0378">Hydrolase</keyword>
<feature type="region of interest" description="Disordered" evidence="9">
    <location>
        <begin position="1"/>
        <end position="29"/>
    </location>
</feature>
<keyword evidence="2 7" id="KW-0819">tRNA processing</keyword>
<evidence type="ECO:0000256" key="5">
    <source>
        <dbReference type="ARBA" id="ARBA00022801"/>
    </source>
</evidence>
<dbReference type="RefSeq" id="WP_208149270.1">
    <property type="nucleotide sequence ID" value="NZ_JAGETV010000010.1"/>
</dbReference>
<dbReference type="InterPro" id="IPR020568">
    <property type="entry name" value="Ribosomal_Su5_D2-typ_SF"/>
</dbReference>
<dbReference type="PANTHER" id="PTHR33992:SF1">
    <property type="entry name" value="RIBONUCLEASE P PROTEIN COMPONENT"/>
    <property type="match status" value="1"/>
</dbReference>
<dbReference type="InterPro" id="IPR000100">
    <property type="entry name" value="RNase_P"/>
</dbReference>
<evidence type="ECO:0000256" key="9">
    <source>
        <dbReference type="SAM" id="MobiDB-lite"/>
    </source>
</evidence>
<dbReference type="Pfam" id="PF00825">
    <property type="entry name" value="Ribonuclease_P"/>
    <property type="match status" value="1"/>
</dbReference>
<evidence type="ECO:0000256" key="7">
    <source>
        <dbReference type="HAMAP-Rule" id="MF_00227"/>
    </source>
</evidence>
<evidence type="ECO:0000256" key="2">
    <source>
        <dbReference type="ARBA" id="ARBA00022694"/>
    </source>
</evidence>
<evidence type="ECO:0000256" key="1">
    <source>
        <dbReference type="ARBA" id="ARBA00002663"/>
    </source>
</evidence>
<dbReference type="NCBIfam" id="TIGR00188">
    <property type="entry name" value="rnpA"/>
    <property type="match status" value="1"/>
</dbReference>
<dbReference type="Gene3D" id="3.30.230.10">
    <property type="match status" value="1"/>
</dbReference>
<evidence type="ECO:0000313" key="10">
    <source>
        <dbReference type="EMBL" id="MBO1927347.1"/>
    </source>
</evidence>
<comment type="function">
    <text evidence="1 7">RNaseP catalyzes the removal of the 5'-leader sequence from pre-tRNA to produce the mature 5'-terminus. It can also cleave other RNA substrates such as 4.5S RNA. The protein component plays an auxiliary but essential role in vivo by binding to the 5'-leader sequence and broadening the substrate specificity of the ribozyme.</text>
</comment>
<keyword evidence="11" id="KW-1185">Reference proteome</keyword>
<evidence type="ECO:0000256" key="4">
    <source>
        <dbReference type="ARBA" id="ARBA00022759"/>
    </source>
</evidence>
<dbReference type="EMBL" id="JAGETV010000010">
    <property type="protein sequence ID" value="MBO1927347.1"/>
    <property type="molecule type" value="Genomic_DNA"/>
</dbReference>
<comment type="catalytic activity">
    <reaction evidence="7">
        <text>Endonucleolytic cleavage of RNA, removing 5'-extranucleotides from tRNA precursor.</text>
        <dbReference type="EC" id="3.1.26.5"/>
    </reaction>
</comment>
<gene>
    <name evidence="7 10" type="primary">rnpA</name>
    <name evidence="10" type="ORF">J3998_07120</name>
</gene>
<dbReference type="PANTHER" id="PTHR33992">
    <property type="entry name" value="RIBONUCLEASE P PROTEIN COMPONENT"/>
    <property type="match status" value="1"/>
</dbReference>
<comment type="caution">
    <text evidence="10">The sequence shown here is derived from an EMBL/GenBank/DDBJ whole genome shotgun (WGS) entry which is preliminary data.</text>
</comment>
<organism evidence="10 11">
    <name type="scientific">Thiomicrorhabdus marina</name>
    <dbReference type="NCBI Taxonomy" id="2818442"/>
    <lineage>
        <taxon>Bacteria</taxon>
        <taxon>Pseudomonadati</taxon>
        <taxon>Pseudomonadota</taxon>
        <taxon>Gammaproteobacteria</taxon>
        <taxon>Thiotrichales</taxon>
        <taxon>Piscirickettsiaceae</taxon>
        <taxon>Thiomicrorhabdus</taxon>
    </lineage>
</organism>
<dbReference type="InterPro" id="IPR020539">
    <property type="entry name" value="RNase_P_CS"/>
</dbReference>
<dbReference type="EC" id="3.1.26.5" evidence="7 8"/>
<evidence type="ECO:0000313" key="11">
    <source>
        <dbReference type="Proteomes" id="UP000664835"/>
    </source>
</evidence>
<comment type="similarity">
    <text evidence="7">Belongs to the RnpA family.</text>
</comment>
<sequence>MVHAESTSGELTQEQRSAHQTSPVSPSISDNSFDKSLRLLTPKDYSYVFAKAERFGNRNWTMIVRPNDKSYPRLGLAIAKKQLARAVWRNRVKRIAREAFRSHKKDLSGYDIVVLGRKGMEQIENQVLHDSFMHLVRKIKKSNLKNRPAKSV</sequence>
<accession>A0ABS3Q4U1</accession>
<dbReference type="SUPFAM" id="SSF54211">
    <property type="entry name" value="Ribosomal protein S5 domain 2-like"/>
    <property type="match status" value="1"/>
</dbReference>
<dbReference type="InterPro" id="IPR014721">
    <property type="entry name" value="Ribsml_uS5_D2-typ_fold_subgr"/>
</dbReference>
<name>A0ABS3Q4U1_9GAMM</name>
<comment type="subunit">
    <text evidence="7">Consists of a catalytic RNA component (M1 or rnpB) and a protein subunit.</text>
</comment>
<reference evidence="10 11" key="1">
    <citation type="submission" date="2021-03" db="EMBL/GenBank/DDBJ databases">
        <title>Thiomicrorhabdus sp.nov.,novel sulfur-oxidizing bacteria isolated from coastal sediment.</title>
        <authorList>
            <person name="Liu X."/>
        </authorList>
    </citation>
    <scope>NUCLEOTIDE SEQUENCE [LARGE SCALE GENOMIC DNA]</scope>
    <source>
        <strain evidence="10 11">6S2-11</strain>
    </source>
</reference>
<evidence type="ECO:0000256" key="3">
    <source>
        <dbReference type="ARBA" id="ARBA00022722"/>
    </source>
</evidence>